<evidence type="ECO:0000313" key="6">
    <source>
        <dbReference type="EMBL" id="KAF9446112.1"/>
    </source>
</evidence>
<dbReference type="InterPro" id="IPR002938">
    <property type="entry name" value="FAD-bd"/>
</dbReference>
<dbReference type="EMBL" id="MU151262">
    <property type="protein sequence ID" value="KAF9446112.1"/>
    <property type="molecule type" value="Genomic_DNA"/>
</dbReference>
<feature type="domain" description="FAD-binding" evidence="5">
    <location>
        <begin position="153"/>
        <end position="364"/>
    </location>
</feature>
<dbReference type="Pfam" id="PF01494">
    <property type="entry name" value="FAD_binding_3"/>
    <property type="match status" value="1"/>
</dbReference>
<dbReference type="Pfam" id="PF13450">
    <property type="entry name" value="NAD_binding_8"/>
    <property type="match status" value="1"/>
</dbReference>
<sequence length="426" mass="46383">MDSTKGFRVAIVGGGMCGLACAIGLAKHGIRADVFEAAPEFGQVGAGVGIGLNAIRALDGLGILEPVMQKTDSKKPTLRSFIFVSGPGQHEIVYDYAKHSAQFGLGIYRPAFLDALLPLLEPDCLHLNKKCLLVTPLGSGKYRLDFEDGTAHETDLVIGTDGVKSIVRGCVVGNAQSNLVFTNVVAYRGIVSHKALLKAGIKTTVDQMPLCWMAADKHIITFPMQGTEKINVVLFASDSSKPMGPQVQGSWVETVPKSEVDHLYSDMGDDARIIVDHVESPSKWYIHSVNPTLSSYVSGRVVLVGDSAHGMQPHLGAGVGQGFEDVYVLCRLLTHPTTQPSNLDLVLKVYDELRPRRANLVLEESARVGRIYDSFGKPGCGVDWAQQQLAGIWEFIWHHDLKQEVDEALKKLDDDPMFRDASRSHL</sequence>
<evidence type="ECO:0000256" key="4">
    <source>
        <dbReference type="SAM" id="Phobius"/>
    </source>
</evidence>
<keyword evidence="4" id="KW-1133">Transmembrane helix</keyword>
<evidence type="ECO:0000259" key="5">
    <source>
        <dbReference type="Pfam" id="PF01494"/>
    </source>
</evidence>
<dbReference type="GO" id="GO:0016491">
    <property type="term" value="F:oxidoreductase activity"/>
    <property type="evidence" value="ECO:0007669"/>
    <property type="project" value="UniProtKB-KW"/>
</dbReference>
<organism evidence="6 7">
    <name type="scientific">Macrolepiota fuliginosa MF-IS2</name>
    <dbReference type="NCBI Taxonomy" id="1400762"/>
    <lineage>
        <taxon>Eukaryota</taxon>
        <taxon>Fungi</taxon>
        <taxon>Dikarya</taxon>
        <taxon>Basidiomycota</taxon>
        <taxon>Agaricomycotina</taxon>
        <taxon>Agaricomycetes</taxon>
        <taxon>Agaricomycetidae</taxon>
        <taxon>Agaricales</taxon>
        <taxon>Agaricineae</taxon>
        <taxon>Agaricaceae</taxon>
        <taxon>Macrolepiota</taxon>
    </lineage>
</organism>
<evidence type="ECO:0000256" key="2">
    <source>
        <dbReference type="ARBA" id="ARBA00022827"/>
    </source>
</evidence>
<keyword evidence="4" id="KW-0472">Membrane</keyword>
<dbReference type="SUPFAM" id="SSF51905">
    <property type="entry name" value="FAD/NAD(P)-binding domain"/>
    <property type="match status" value="1"/>
</dbReference>
<dbReference type="AlphaFoldDB" id="A0A9P5X9Y5"/>
<accession>A0A9P5X9Y5</accession>
<dbReference type="Proteomes" id="UP000807342">
    <property type="component" value="Unassembled WGS sequence"/>
</dbReference>
<gene>
    <name evidence="6" type="ORF">P691DRAFT_804695</name>
</gene>
<dbReference type="PANTHER" id="PTHR46720">
    <property type="entry name" value="HYDROXYLASE, PUTATIVE (AFU_ORTHOLOGUE AFUA_3G01460)-RELATED"/>
    <property type="match status" value="1"/>
</dbReference>
<dbReference type="GO" id="GO:0044550">
    <property type="term" value="P:secondary metabolite biosynthetic process"/>
    <property type="evidence" value="ECO:0007669"/>
    <property type="project" value="TreeGrafter"/>
</dbReference>
<reference evidence="6" key="1">
    <citation type="submission" date="2020-11" db="EMBL/GenBank/DDBJ databases">
        <authorList>
            <consortium name="DOE Joint Genome Institute"/>
            <person name="Ahrendt S."/>
            <person name="Riley R."/>
            <person name="Andreopoulos W."/>
            <person name="Labutti K."/>
            <person name="Pangilinan J."/>
            <person name="Ruiz-Duenas F.J."/>
            <person name="Barrasa J.M."/>
            <person name="Sanchez-Garcia M."/>
            <person name="Camarero S."/>
            <person name="Miyauchi S."/>
            <person name="Serrano A."/>
            <person name="Linde D."/>
            <person name="Babiker R."/>
            <person name="Drula E."/>
            <person name="Ayuso-Fernandez I."/>
            <person name="Pacheco R."/>
            <person name="Padilla G."/>
            <person name="Ferreira P."/>
            <person name="Barriuso J."/>
            <person name="Kellner H."/>
            <person name="Castanera R."/>
            <person name="Alfaro M."/>
            <person name="Ramirez L."/>
            <person name="Pisabarro A.G."/>
            <person name="Kuo A."/>
            <person name="Tritt A."/>
            <person name="Lipzen A."/>
            <person name="He G."/>
            <person name="Yan M."/>
            <person name="Ng V."/>
            <person name="Cullen D."/>
            <person name="Martin F."/>
            <person name="Rosso M.-N."/>
            <person name="Henrissat B."/>
            <person name="Hibbett D."/>
            <person name="Martinez A.T."/>
            <person name="Grigoriev I.V."/>
        </authorList>
    </citation>
    <scope>NUCLEOTIDE SEQUENCE</scope>
    <source>
        <strain evidence="6">MF-IS2</strain>
    </source>
</reference>
<proteinExistence type="predicted"/>
<keyword evidence="1" id="KW-0285">Flavoprotein</keyword>
<dbReference type="OrthoDB" id="417877at2759"/>
<keyword evidence="2" id="KW-0274">FAD</keyword>
<name>A0A9P5X9Y5_9AGAR</name>
<protein>
    <submittedName>
        <fullName evidence="6">FAD/NAD(P)-binding domain-containing protein</fullName>
    </submittedName>
</protein>
<dbReference type="Gene3D" id="3.50.50.60">
    <property type="entry name" value="FAD/NAD(P)-binding domain"/>
    <property type="match status" value="1"/>
</dbReference>
<dbReference type="InterPro" id="IPR051104">
    <property type="entry name" value="FAD_monoxygenase"/>
</dbReference>
<evidence type="ECO:0000256" key="1">
    <source>
        <dbReference type="ARBA" id="ARBA00022630"/>
    </source>
</evidence>
<dbReference type="GO" id="GO:0071949">
    <property type="term" value="F:FAD binding"/>
    <property type="evidence" value="ECO:0007669"/>
    <property type="project" value="InterPro"/>
</dbReference>
<evidence type="ECO:0000256" key="3">
    <source>
        <dbReference type="ARBA" id="ARBA00023002"/>
    </source>
</evidence>
<keyword evidence="7" id="KW-1185">Reference proteome</keyword>
<dbReference type="PRINTS" id="PR00420">
    <property type="entry name" value="RNGMNOXGNASE"/>
</dbReference>
<dbReference type="PANTHER" id="PTHR46720:SF3">
    <property type="entry name" value="FAD-BINDING DOMAIN-CONTAINING PROTEIN-RELATED"/>
    <property type="match status" value="1"/>
</dbReference>
<keyword evidence="3" id="KW-0560">Oxidoreductase</keyword>
<keyword evidence="4" id="KW-0812">Transmembrane</keyword>
<dbReference type="SUPFAM" id="SSF54373">
    <property type="entry name" value="FAD-linked reductases, C-terminal domain"/>
    <property type="match status" value="1"/>
</dbReference>
<dbReference type="InterPro" id="IPR036188">
    <property type="entry name" value="FAD/NAD-bd_sf"/>
</dbReference>
<comment type="caution">
    <text evidence="6">The sequence shown here is derived from an EMBL/GenBank/DDBJ whole genome shotgun (WGS) entry which is preliminary data.</text>
</comment>
<feature type="transmembrane region" description="Helical" evidence="4">
    <location>
        <begin position="6"/>
        <end position="26"/>
    </location>
</feature>
<evidence type="ECO:0000313" key="7">
    <source>
        <dbReference type="Proteomes" id="UP000807342"/>
    </source>
</evidence>